<evidence type="ECO:0000256" key="1">
    <source>
        <dbReference type="SAM" id="SignalP"/>
    </source>
</evidence>
<keyword evidence="1" id="KW-0732">Signal</keyword>
<protein>
    <recommendedName>
        <fullName evidence="4">Lipase domain-containing protein</fullName>
    </recommendedName>
</protein>
<evidence type="ECO:0008006" key="4">
    <source>
        <dbReference type="Google" id="ProtNLM"/>
    </source>
</evidence>
<dbReference type="Proteomes" id="UP000075903">
    <property type="component" value="Unassembled WGS sequence"/>
</dbReference>
<evidence type="ECO:0000313" key="2">
    <source>
        <dbReference type="EnsemblMetazoa" id="AMEM005634-PA"/>
    </source>
</evidence>
<organism evidence="2 3">
    <name type="scientific">Anopheles merus</name>
    <name type="common">Mosquito</name>
    <dbReference type="NCBI Taxonomy" id="30066"/>
    <lineage>
        <taxon>Eukaryota</taxon>
        <taxon>Metazoa</taxon>
        <taxon>Ecdysozoa</taxon>
        <taxon>Arthropoda</taxon>
        <taxon>Hexapoda</taxon>
        <taxon>Insecta</taxon>
        <taxon>Pterygota</taxon>
        <taxon>Neoptera</taxon>
        <taxon>Endopterygota</taxon>
        <taxon>Diptera</taxon>
        <taxon>Nematocera</taxon>
        <taxon>Culicoidea</taxon>
        <taxon>Culicidae</taxon>
        <taxon>Anophelinae</taxon>
        <taxon>Anopheles</taxon>
    </lineage>
</organism>
<sequence length="272" mass="28759">MFSCLALLQLLLLLLLLLFELQCDAMPVPDFFTSPHRSQATSARRCTFMKRCITADIAFTSCRSNGDASSARLFRTRIIWRGRGVTISSSDALISGMANVGAAAALEALECLEEAVKDKIDFAGFSWGSIATFGFIRRKAVAGLEGAGGLLLASFLGSSGAVMLLDTSSSCNRCSCVVPSTTADIGTGAAGTMLSVLFDSSLLLDTFAGMGLTVVVPAVLFDLEVLLLPIFRATTAGMIFFRRKKLLLPEAAVPGVDLFAASDIARLVLLGH</sequence>
<reference evidence="2" key="1">
    <citation type="submission" date="2020-05" db="UniProtKB">
        <authorList>
            <consortium name="EnsemblMetazoa"/>
        </authorList>
    </citation>
    <scope>IDENTIFICATION</scope>
    <source>
        <strain evidence="2">MAF</strain>
    </source>
</reference>
<accession>A0A182UY30</accession>
<keyword evidence="3" id="KW-1185">Reference proteome</keyword>
<name>A0A182UY30_ANOME</name>
<dbReference type="VEuPathDB" id="VectorBase:AMEM005634"/>
<feature type="signal peptide" evidence="1">
    <location>
        <begin position="1"/>
        <end position="25"/>
    </location>
</feature>
<proteinExistence type="predicted"/>
<evidence type="ECO:0000313" key="3">
    <source>
        <dbReference type="Proteomes" id="UP000075903"/>
    </source>
</evidence>
<dbReference type="AlphaFoldDB" id="A0A182UY30"/>
<feature type="chain" id="PRO_5008138849" description="Lipase domain-containing protein" evidence="1">
    <location>
        <begin position="26"/>
        <end position="272"/>
    </location>
</feature>
<dbReference type="EnsemblMetazoa" id="AMEM005634-RA">
    <property type="protein sequence ID" value="AMEM005634-PA"/>
    <property type="gene ID" value="AMEM005634"/>
</dbReference>